<protein>
    <submittedName>
        <fullName evidence="2">(apollo) hypothetical protein</fullName>
    </submittedName>
</protein>
<proteinExistence type="predicted"/>
<feature type="region of interest" description="Disordered" evidence="1">
    <location>
        <begin position="55"/>
        <end position="75"/>
    </location>
</feature>
<keyword evidence="3" id="KW-1185">Reference proteome</keyword>
<name>A0A8S3XF69_PARAO</name>
<dbReference type="EMBL" id="CAJQZP010001030">
    <property type="protein sequence ID" value="CAG5010504.1"/>
    <property type="molecule type" value="Genomic_DNA"/>
</dbReference>
<organism evidence="2 3">
    <name type="scientific">Parnassius apollo</name>
    <name type="common">Apollo butterfly</name>
    <name type="synonym">Papilio apollo</name>
    <dbReference type="NCBI Taxonomy" id="110799"/>
    <lineage>
        <taxon>Eukaryota</taxon>
        <taxon>Metazoa</taxon>
        <taxon>Ecdysozoa</taxon>
        <taxon>Arthropoda</taxon>
        <taxon>Hexapoda</taxon>
        <taxon>Insecta</taxon>
        <taxon>Pterygota</taxon>
        <taxon>Neoptera</taxon>
        <taxon>Endopterygota</taxon>
        <taxon>Lepidoptera</taxon>
        <taxon>Glossata</taxon>
        <taxon>Ditrysia</taxon>
        <taxon>Papilionoidea</taxon>
        <taxon>Papilionidae</taxon>
        <taxon>Parnassiinae</taxon>
        <taxon>Parnassini</taxon>
        <taxon>Parnassius</taxon>
        <taxon>Parnassius</taxon>
    </lineage>
</organism>
<feature type="region of interest" description="Disordered" evidence="1">
    <location>
        <begin position="1"/>
        <end position="38"/>
    </location>
</feature>
<sequence>MPEHRRSGGSRLHSATFGKFRYPAAVPEKERRQQQSDNMKLKRIMFGRSMTSTVESTTHSQEVNDHSSCDGYVGSHDGPHLTVASMSNSEKATERLCRL</sequence>
<dbReference type="AlphaFoldDB" id="A0A8S3XF69"/>
<gene>
    <name evidence="2" type="ORF">PAPOLLO_LOCUS15448</name>
</gene>
<comment type="caution">
    <text evidence="2">The sequence shown here is derived from an EMBL/GenBank/DDBJ whole genome shotgun (WGS) entry which is preliminary data.</text>
</comment>
<reference evidence="2" key="1">
    <citation type="submission" date="2021-04" db="EMBL/GenBank/DDBJ databases">
        <authorList>
            <person name="Tunstrom K."/>
        </authorList>
    </citation>
    <scope>NUCLEOTIDE SEQUENCE</scope>
</reference>
<accession>A0A8S3XF69</accession>
<dbReference type="Proteomes" id="UP000691718">
    <property type="component" value="Unassembled WGS sequence"/>
</dbReference>
<feature type="region of interest" description="Disordered" evidence="1">
    <location>
        <begin position="80"/>
        <end position="99"/>
    </location>
</feature>
<evidence type="ECO:0000256" key="1">
    <source>
        <dbReference type="SAM" id="MobiDB-lite"/>
    </source>
</evidence>
<evidence type="ECO:0000313" key="2">
    <source>
        <dbReference type="EMBL" id="CAG5010504.1"/>
    </source>
</evidence>
<evidence type="ECO:0000313" key="3">
    <source>
        <dbReference type="Proteomes" id="UP000691718"/>
    </source>
</evidence>